<evidence type="ECO:0000256" key="5">
    <source>
        <dbReference type="ARBA" id="ARBA00023002"/>
    </source>
</evidence>
<dbReference type="Pfam" id="PF01565">
    <property type="entry name" value="FAD_binding_4"/>
    <property type="match status" value="1"/>
</dbReference>
<keyword evidence="6" id="KW-0732">Signal</keyword>
<evidence type="ECO:0000259" key="7">
    <source>
        <dbReference type="PROSITE" id="PS51387"/>
    </source>
</evidence>
<evidence type="ECO:0000256" key="2">
    <source>
        <dbReference type="ARBA" id="ARBA00005466"/>
    </source>
</evidence>
<dbReference type="InterPro" id="IPR036318">
    <property type="entry name" value="FAD-bd_PCMH-like_sf"/>
</dbReference>
<evidence type="ECO:0000256" key="1">
    <source>
        <dbReference type="ARBA" id="ARBA00001974"/>
    </source>
</evidence>
<dbReference type="InterPro" id="IPR016166">
    <property type="entry name" value="FAD-bd_PCMH"/>
</dbReference>
<feature type="domain" description="FAD-binding PCMH-type" evidence="7">
    <location>
        <begin position="105"/>
        <end position="290"/>
    </location>
</feature>
<evidence type="ECO:0000256" key="4">
    <source>
        <dbReference type="ARBA" id="ARBA00022827"/>
    </source>
</evidence>
<dbReference type="Pfam" id="PF08031">
    <property type="entry name" value="BBE"/>
    <property type="match status" value="1"/>
</dbReference>
<dbReference type="InterPro" id="IPR012951">
    <property type="entry name" value="BBE"/>
</dbReference>
<keyword evidence="9" id="KW-1185">Reference proteome</keyword>
<dbReference type="Gene3D" id="3.30.465.10">
    <property type="match status" value="2"/>
</dbReference>
<dbReference type="PROSITE" id="PS51387">
    <property type="entry name" value="FAD_PCMH"/>
    <property type="match status" value="1"/>
</dbReference>
<feature type="chain" id="PRO_5047524714" evidence="6">
    <location>
        <begin position="27"/>
        <end position="605"/>
    </location>
</feature>
<proteinExistence type="inferred from homology"/>
<accession>A0ABR9GFQ9</accession>
<sequence>MRRRDLLKTALSAPFLPLAVSWSMRAQGAILPSSRVRPGDAGWPSPAQWETLKAQVGGRLIVPASPFTQGGAAEAEALKYIGSQNLYYISDEPGLTQTSGWFGAWTSQPSRYAVVAESAADVAAAVDFARKHHLRLVVKGGGHSYQGTSDAPDSLLVWTRHMREIQHHSAFVGQGCERNVEPQPAVTLGAGCLWMDAYHAVTTLGGRYVQGGGCPTVGVAGLVQSGGFGHYSKTFGTASANLLEAEVVTADGQIRTVNACNHPDLFWGLKGGGGGSLGIVTRVTLRTYDLPNFFGGVGGDIHASSDDAYRELIARFFAFYQAELFNPHWGEHVTLRPDNVLSFTMMFQALDAAAVERIWAPFLDWVRAHKAYSFDSPVGVLTVPAQHLWDGAYFKQHFPGHMRFDDRPGAPAWHMFWDGEQSEVGRFIHGYRSAWLPAKLLQPDLRGSLTEALFHASRSRSIELYFGKGLAGGSPDALAQTRDTAMNPQVLDAFALAILGSDGKPAFPGMPGARIDDELVRRDIRDLDRAMDILYRLVPDAGSYLSESDYFLRDWQARFWGSNYARLAAVKRRYDPDGLFVIHHGVGSETWSADGFTPVTSAHQT</sequence>
<feature type="signal peptide" evidence="6">
    <location>
        <begin position="1"/>
        <end position="26"/>
    </location>
</feature>
<comment type="similarity">
    <text evidence="2">Belongs to the oxygen-dependent FAD-linked oxidoreductase family.</text>
</comment>
<comment type="cofactor">
    <cofactor evidence="1">
        <name>FAD</name>
        <dbReference type="ChEBI" id="CHEBI:57692"/>
    </cofactor>
</comment>
<comment type="caution">
    <text evidence="8">The sequence shown here is derived from an EMBL/GenBank/DDBJ whole genome shotgun (WGS) entry which is preliminary data.</text>
</comment>
<evidence type="ECO:0000313" key="8">
    <source>
        <dbReference type="EMBL" id="MBE1162888.1"/>
    </source>
</evidence>
<dbReference type="InterPro" id="IPR006094">
    <property type="entry name" value="Oxid_FAD_bind_N"/>
</dbReference>
<dbReference type="PANTHER" id="PTHR42973">
    <property type="entry name" value="BINDING OXIDOREDUCTASE, PUTATIVE (AFU_ORTHOLOGUE AFUA_1G17690)-RELATED"/>
    <property type="match status" value="1"/>
</dbReference>
<evidence type="ECO:0000256" key="6">
    <source>
        <dbReference type="SAM" id="SignalP"/>
    </source>
</evidence>
<dbReference type="SUPFAM" id="SSF56176">
    <property type="entry name" value="FAD-binding/transporter-associated domain-like"/>
    <property type="match status" value="1"/>
</dbReference>
<evidence type="ECO:0000256" key="3">
    <source>
        <dbReference type="ARBA" id="ARBA00022630"/>
    </source>
</evidence>
<keyword evidence="5" id="KW-0560">Oxidoreductase</keyword>
<dbReference type="InterPro" id="IPR016169">
    <property type="entry name" value="FAD-bd_PCMH_sub2"/>
</dbReference>
<evidence type="ECO:0000313" key="9">
    <source>
        <dbReference type="Proteomes" id="UP000651010"/>
    </source>
</evidence>
<keyword evidence="4" id="KW-0274">FAD</keyword>
<reference evidence="8 9" key="1">
    <citation type="submission" date="2020-09" db="EMBL/GenBank/DDBJ databases">
        <title>Dyella sp. 7MK23 isolated from forest soil.</title>
        <authorList>
            <person name="Fu J."/>
        </authorList>
    </citation>
    <scope>NUCLEOTIDE SEQUENCE [LARGE SCALE GENOMIC DNA]</scope>
    <source>
        <strain evidence="8 9">7MK23</strain>
    </source>
</reference>
<dbReference type="Proteomes" id="UP000651010">
    <property type="component" value="Unassembled WGS sequence"/>
</dbReference>
<dbReference type="RefSeq" id="WP_192557732.1">
    <property type="nucleotide sequence ID" value="NZ_JACZZA010000018.1"/>
</dbReference>
<dbReference type="InterPro" id="IPR050416">
    <property type="entry name" value="FAD-linked_Oxidoreductase"/>
</dbReference>
<name>A0ABR9GFQ9_9GAMM</name>
<dbReference type="PANTHER" id="PTHR42973:SF39">
    <property type="entry name" value="FAD-BINDING PCMH-TYPE DOMAIN-CONTAINING PROTEIN"/>
    <property type="match status" value="1"/>
</dbReference>
<protein>
    <submittedName>
        <fullName evidence="8">FAD-dependent oxidoreductase</fullName>
    </submittedName>
</protein>
<dbReference type="EMBL" id="JACZZA010000018">
    <property type="protein sequence ID" value="MBE1162888.1"/>
    <property type="molecule type" value="Genomic_DNA"/>
</dbReference>
<gene>
    <name evidence="8" type="ORF">IGX34_21095</name>
</gene>
<keyword evidence="3" id="KW-0285">Flavoprotein</keyword>
<organism evidence="8 9">
    <name type="scientific">Dyella acidiphila</name>
    <dbReference type="NCBI Taxonomy" id="2775866"/>
    <lineage>
        <taxon>Bacteria</taxon>
        <taxon>Pseudomonadati</taxon>
        <taxon>Pseudomonadota</taxon>
        <taxon>Gammaproteobacteria</taxon>
        <taxon>Lysobacterales</taxon>
        <taxon>Rhodanobacteraceae</taxon>
        <taxon>Dyella</taxon>
    </lineage>
</organism>
<dbReference type="Gene3D" id="3.40.462.20">
    <property type="match status" value="1"/>
</dbReference>